<dbReference type="AlphaFoldDB" id="A0A7V7UV93"/>
<dbReference type="OrthoDB" id="2079983at2"/>
<protein>
    <recommendedName>
        <fullName evidence="3">SLH domain-containing protein</fullName>
    </recommendedName>
</protein>
<proteinExistence type="predicted"/>
<dbReference type="Pfam" id="PF13205">
    <property type="entry name" value="Big_5"/>
    <property type="match status" value="2"/>
</dbReference>
<feature type="chain" id="PRO_5031082275" description="SLH domain-containing protein" evidence="2">
    <location>
        <begin position="32"/>
        <end position="935"/>
    </location>
</feature>
<keyword evidence="5" id="KW-1185">Reference proteome</keyword>
<gene>
    <name evidence="4" type="ORF">F7732_10780</name>
</gene>
<dbReference type="InterPro" id="IPR014755">
    <property type="entry name" value="Cu-Rt/internalin_Ig-like"/>
</dbReference>
<evidence type="ECO:0000256" key="2">
    <source>
        <dbReference type="SAM" id="SignalP"/>
    </source>
</evidence>
<sequence>MAYQPKSYRKFVATAATATLVAGVLAPAVSAASFTDVPERYQDAVDFVVSKGVQGFSDTQFGTGENIKRVDAAVMVAKVVGLDTESAPAAGFTDVPARAQGAVNALKAAGITSGKSTTSFGAQDLITRGELAIWIDRAFNLEGSADHNFTDVADRYAEAVEALVANEITNGVSATQFGVTQNAKRGDFAIFLHRASNVTPDTPEVIGVSSANLTQFTVNFNTAVDKDTATDKSNYTFDGKALADNDKVELSGDAQSVVITLNTQAANQTSKEVTVKNVKTTAGAAVPSYKGTVNFADFTAPTVTSVASAGPAKFKVTFSEPVDLTTAQTASNYVINDGQYFIKSVTRTSLNTVEVELYSTLANGEYSVKVSNVTDLAGFKAPATTVKFNQVEDKDAPVVSSVVSASPTEVVLEMSEDVSAVDASKLAEGIYHTNTSNKANNVQIEGKKVTISFTEANKLPNGTAYLYIAKDLFTDGWGNKNAAYNTSLSVVADTTKPTISKVEATADNKFKVTFSEKVTKATAETAGHYSVLDKDGKKVDVTVAPVLSEDGKVVTLTLGKSLTGGTYGLAVEDIKDLADNTIDDVTVNVTVKDTTAPTVTSTGVKYTSKNIVKVSFSEPMATTGNGSVLDLSNYSIAGKYLNTTKAKVSVTDEGKAVLIDLTDAIEANEVSFPTSINVGKVADVSGNFTTAFNTSVSLSEGSEFGISKVEAVDTKTVKVYLDEELAKFEADDFLLQRAGATINPASVTFSNVDGKGVITYTLANVDKLGTNGKVAGIDTLTVITADKNINTANAFGVKIKADHAAVTATDKIAATIATWDHDSNSNTAEVENIKISYAGDEVTNVAKDTAATIKLTFTEALNPSSISTQTFEVAGYTVAGVDFESEGTVVALEVVAKANNTTTKPAVKQASNILDANSVISAAGGSWTVTGYTPQ</sequence>
<evidence type="ECO:0000313" key="5">
    <source>
        <dbReference type="Proteomes" id="UP000441354"/>
    </source>
</evidence>
<feature type="domain" description="SLH" evidence="3">
    <location>
        <begin position="86"/>
        <end position="149"/>
    </location>
</feature>
<dbReference type="Gene3D" id="2.60.40.1220">
    <property type="match status" value="4"/>
</dbReference>
<feature type="signal peptide" evidence="2">
    <location>
        <begin position="1"/>
        <end position="31"/>
    </location>
</feature>
<accession>A0A7V7UV93</accession>
<dbReference type="Proteomes" id="UP000441354">
    <property type="component" value="Unassembled WGS sequence"/>
</dbReference>
<organism evidence="4 5">
    <name type="scientific">Bacillus mesophilum</name>
    <dbReference type="NCBI Taxonomy" id="1071718"/>
    <lineage>
        <taxon>Bacteria</taxon>
        <taxon>Bacillati</taxon>
        <taxon>Bacillota</taxon>
        <taxon>Bacilli</taxon>
        <taxon>Bacillales</taxon>
        <taxon>Bacillaceae</taxon>
        <taxon>Bacillus</taxon>
    </lineage>
</organism>
<keyword evidence="1 2" id="KW-0732">Signal</keyword>
<dbReference type="EMBL" id="WBOT01000003">
    <property type="protein sequence ID" value="KAB2332572.1"/>
    <property type="molecule type" value="Genomic_DNA"/>
</dbReference>
<name>A0A7V7UV93_9BACI</name>
<evidence type="ECO:0000259" key="3">
    <source>
        <dbReference type="PROSITE" id="PS51272"/>
    </source>
</evidence>
<reference evidence="4 5" key="1">
    <citation type="journal article" date="2014" name="Arch. Microbiol.">
        <title>Bacillus mesophilum sp. nov., strain IITR-54T, a novel 4-chlorobiphenyl dechlorinating bacterium.</title>
        <authorList>
            <person name="Manickam N."/>
            <person name="Singh N.K."/>
            <person name="Bajaj A."/>
            <person name="Kumar R.M."/>
            <person name="Kaur G."/>
            <person name="Kaur N."/>
            <person name="Bala M."/>
            <person name="Kumar A."/>
            <person name="Mayilraj S."/>
        </authorList>
    </citation>
    <scope>NUCLEOTIDE SEQUENCE [LARGE SCALE GENOMIC DNA]</scope>
    <source>
        <strain evidence="4 5">IITR-54</strain>
    </source>
</reference>
<evidence type="ECO:0000313" key="4">
    <source>
        <dbReference type="EMBL" id="KAB2332572.1"/>
    </source>
</evidence>
<dbReference type="InterPro" id="IPR032812">
    <property type="entry name" value="SbsA_Ig"/>
</dbReference>
<dbReference type="RefSeq" id="WP_151573871.1">
    <property type="nucleotide sequence ID" value="NZ_WBOT01000003.1"/>
</dbReference>
<evidence type="ECO:0000256" key="1">
    <source>
        <dbReference type="ARBA" id="ARBA00022729"/>
    </source>
</evidence>
<dbReference type="PROSITE" id="PS51272">
    <property type="entry name" value="SLH"/>
    <property type="match status" value="1"/>
</dbReference>
<dbReference type="Pfam" id="PF00395">
    <property type="entry name" value="SLH"/>
    <property type="match status" value="2"/>
</dbReference>
<dbReference type="InterPro" id="IPR001119">
    <property type="entry name" value="SLH_dom"/>
</dbReference>
<comment type="caution">
    <text evidence="4">The sequence shown here is derived from an EMBL/GenBank/DDBJ whole genome shotgun (WGS) entry which is preliminary data.</text>
</comment>